<dbReference type="PANTHER" id="PTHR10773">
    <property type="entry name" value="DNA-DIRECTED RNA POLYMERASES I, II, AND III SUBUNIT RPABC2"/>
    <property type="match status" value="1"/>
</dbReference>
<name>A0A8K0D4Y6_IGNLU</name>
<dbReference type="PANTHER" id="PTHR10773:SF19">
    <property type="match status" value="1"/>
</dbReference>
<dbReference type="EMBL" id="VTPC01005209">
    <property type="protein sequence ID" value="KAF2896287.1"/>
    <property type="molecule type" value="Genomic_DNA"/>
</dbReference>
<gene>
    <name evidence="1" type="ORF">ILUMI_09888</name>
</gene>
<evidence type="ECO:0000313" key="1">
    <source>
        <dbReference type="EMBL" id="KAF2896287.1"/>
    </source>
</evidence>
<protein>
    <submittedName>
        <fullName evidence="1">Uncharacterized protein</fullName>
    </submittedName>
</protein>
<reference evidence="1" key="1">
    <citation type="submission" date="2019-08" db="EMBL/GenBank/DDBJ databases">
        <title>The genome of the North American firefly Photinus pyralis.</title>
        <authorList>
            <consortium name="Photinus pyralis genome working group"/>
            <person name="Fallon T.R."/>
            <person name="Sander Lower S.E."/>
            <person name="Weng J.-K."/>
        </authorList>
    </citation>
    <scope>NUCLEOTIDE SEQUENCE</scope>
    <source>
        <strain evidence="1">TRF0915ILg1</strain>
        <tissue evidence="1">Whole body</tissue>
    </source>
</reference>
<keyword evidence="2" id="KW-1185">Reference proteome</keyword>
<organism evidence="1 2">
    <name type="scientific">Ignelater luminosus</name>
    <name type="common">Cucubano</name>
    <name type="synonym">Pyrophorus luminosus</name>
    <dbReference type="NCBI Taxonomy" id="2038154"/>
    <lineage>
        <taxon>Eukaryota</taxon>
        <taxon>Metazoa</taxon>
        <taxon>Ecdysozoa</taxon>
        <taxon>Arthropoda</taxon>
        <taxon>Hexapoda</taxon>
        <taxon>Insecta</taxon>
        <taxon>Pterygota</taxon>
        <taxon>Neoptera</taxon>
        <taxon>Endopterygota</taxon>
        <taxon>Coleoptera</taxon>
        <taxon>Polyphaga</taxon>
        <taxon>Elateriformia</taxon>
        <taxon>Elateroidea</taxon>
        <taxon>Elateridae</taxon>
        <taxon>Agrypninae</taxon>
        <taxon>Pyrophorini</taxon>
        <taxon>Ignelater</taxon>
    </lineage>
</organism>
<evidence type="ECO:0000313" key="2">
    <source>
        <dbReference type="Proteomes" id="UP000801492"/>
    </source>
</evidence>
<proteinExistence type="predicted"/>
<dbReference type="OrthoDB" id="7475343at2759"/>
<accession>A0A8K0D4Y6</accession>
<comment type="caution">
    <text evidence="1">The sequence shown here is derived from an EMBL/GenBank/DDBJ whole genome shotgun (WGS) entry which is preliminary data.</text>
</comment>
<dbReference type="AlphaFoldDB" id="A0A8K0D4Y6"/>
<dbReference type="Proteomes" id="UP000801492">
    <property type="component" value="Unassembled WGS sequence"/>
</dbReference>
<sequence length="721" mass="84152">MEVLSDEQRKKGVVNSDEYKRNVIKKSRVKGTEYTNYKGVVHAKSIGTACNCKLKCFKNISEEQQMEVFTKFYNLSTKDGNKRLLRLQQLLLSGTTPKDKKGKQVSANTISATEKTRIHEHIASCPVKLSHYSSRHHYLSSDLTVKIMYSMFLQNYPDTKTKYEYYNKVSREEFNLKFGRQQIDACCLCEILSLKMNSKDLKENARRVVAAEMIVHKRRAKKFYTAIQESTKIYSGRFDEIQQYFPIRGHSFLPCDRDFAHIKRKLKKVDRVYILHEYVQIIACASSKQKPKLYKKNAISVETSKRGVPRDQKISFNISTFHQFSYGTDEVKRVVVAKDFVNSFMTHTFRLGLSTNLKEPLERCYPSGKVPIKADKMEHIQKLAKHVDDSEDVTAFWQEIFEWSINLMTLTMACKVECSEVKEVLESRIKENIKTSSSIKALNTEAQFPLEHAPIADQIEDFWKFLWWQEKMHKSAVRIEEERNKYDNVVQQDAAVEITSELVAQKCQTVHIERDVFTHKEGVLIETVETIESLTHEKARKYLGIKQSNRLKDVNEQLRQDYSTPTFLLLKTDTELDALKIITKTLMKKYSKHHQKSAIERINIPRAHGGRGLIDIKEAYKKQTANLKAYFHSRTDHPLHIAINATEHFRQKREQWSSKKLLGRHPTMIQQQHVNTEKSYLWLLKGELYHKTEGFAIAIQDQLISRIRELYEIHFKRGFGV</sequence>